<feature type="compositionally biased region" description="Basic and acidic residues" evidence="1">
    <location>
        <begin position="93"/>
        <end position="102"/>
    </location>
</feature>
<name>A0A9P4YRM6_9HYPO</name>
<proteinExistence type="predicted"/>
<dbReference type="InterPro" id="IPR037738">
    <property type="entry name" value="Ecm13-like"/>
</dbReference>
<accession>A0A9P4YRM6</accession>
<reference evidence="2" key="1">
    <citation type="submission" date="2020-03" db="EMBL/GenBank/DDBJ databases">
        <title>Site-based positive gene gene selection in Geosmithia morbida across the United States reveals a broad range of putative effectors and factors for local host and environmental adapation.</title>
        <authorList>
            <person name="Onufrak A."/>
            <person name="Murdoch R.W."/>
            <person name="Gazis R."/>
            <person name="Huff M."/>
            <person name="Staton M."/>
            <person name="Klingeman W."/>
            <person name="Hadziabdic D."/>
        </authorList>
    </citation>
    <scope>NUCLEOTIDE SEQUENCE</scope>
    <source>
        <strain evidence="2">1262</strain>
    </source>
</reference>
<feature type="compositionally biased region" description="Low complexity" evidence="1">
    <location>
        <begin position="215"/>
        <end position="224"/>
    </location>
</feature>
<comment type="caution">
    <text evidence="2">The sequence shown here is derived from an EMBL/GenBank/DDBJ whole genome shotgun (WGS) entry which is preliminary data.</text>
</comment>
<dbReference type="PANTHER" id="PTHR36826:SF1">
    <property type="entry name" value="PROTEIN ECM13"/>
    <property type="match status" value="1"/>
</dbReference>
<feature type="compositionally biased region" description="Acidic residues" evidence="1">
    <location>
        <begin position="113"/>
        <end position="137"/>
    </location>
</feature>
<evidence type="ECO:0000313" key="3">
    <source>
        <dbReference type="Proteomes" id="UP000749293"/>
    </source>
</evidence>
<evidence type="ECO:0000313" key="2">
    <source>
        <dbReference type="EMBL" id="KAF4121287.1"/>
    </source>
</evidence>
<feature type="region of interest" description="Disordered" evidence="1">
    <location>
        <begin position="93"/>
        <end position="137"/>
    </location>
</feature>
<dbReference type="EMBL" id="JAANYQ010000013">
    <property type="protein sequence ID" value="KAF4121287.1"/>
    <property type="molecule type" value="Genomic_DNA"/>
</dbReference>
<organism evidence="2 3">
    <name type="scientific">Geosmithia morbida</name>
    <dbReference type="NCBI Taxonomy" id="1094350"/>
    <lineage>
        <taxon>Eukaryota</taxon>
        <taxon>Fungi</taxon>
        <taxon>Dikarya</taxon>
        <taxon>Ascomycota</taxon>
        <taxon>Pezizomycotina</taxon>
        <taxon>Sordariomycetes</taxon>
        <taxon>Hypocreomycetidae</taxon>
        <taxon>Hypocreales</taxon>
        <taxon>Bionectriaceae</taxon>
        <taxon>Geosmithia</taxon>
    </lineage>
</organism>
<keyword evidence="3" id="KW-1185">Reference proteome</keyword>
<feature type="region of interest" description="Disordered" evidence="1">
    <location>
        <begin position="181"/>
        <end position="259"/>
    </location>
</feature>
<feature type="region of interest" description="Disordered" evidence="1">
    <location>
        <begin position="1"/>
        <end position="24"/>
    </location>
</feature>
<protein>
    <submittedName>
        <fullName evidence="2">Uncharacterized protein</fullName>
    </submittedName>
</protein>
<feature type="compositionally biased region" description="Polar residues" evidence="1">
    <location>
        <begin position="240"/>
        <end position="253"/>
    </location>
</feature>
<dbReference type="Proteomes" id="UP000749293">
    <property type="component" value="Unassembled WGS sequence"/>
</dbReference>
<dbReference type="PANTHER" id="PTHR36826">
    <property type="entry name" value="PROTEIN ECM13"/>
    <property type="match status" value="1"/>
</dbReference>
<feature type="compositionally biased region" description="Acidic residues" evidence="1">
    <location>
        <begin position="197"/>
        <end position="208"/>
    </location>
</feature>
<feature type="compositionally biased region" description="Polar residues" evidence="1">
    <location>
        <begin position="10"/>
        <end position="24"/>
    </location>
</feature>
<dbReference type="AlphaFoldDB" id="A0A9P4YRM6"/>
<evidence type="ECO:0000256" key="1">
    <source>
        <dbReference type="SAM" id="MobiDB-lite"/>
    </source>
</evidence>
<dbReference type="RefSeq" id="XP_035319939.1">
    <property type="nucleotide sequence ID" value="XM_035464229.1"/>
</dbReference>
<gene>
    <name evidence="2" type="ORF">GMORB2_2249</name>
</gene>
<sequence>MSATTTTTTPPQHVSFHTPTDTLRQSTLKKSMSITQTYYLAHKARAKLSREAAQADHDLRLLVGHANLLDTLMVELADAEREQERWFNQSVRTADHKQERQVQWDNNQHLSEVAEEEEDEVDDTDSESESDYDSDDEFYEESATAAFTTLRPKSTIKAVEAEDDEMMEDNLEEDYAQLELVRTPSHTNSAPPGLVDETGETDESEDESMPPSPATPTATLASMPDAINQETREEYDDYLSQDTKQSTTATTMVTAIPVC</sequence>
<dbReference type="OrthoDB" id="5431245at2759"/>
<dbReference type="GeneID" id="55968479"/>